<dbReference type="Pfam" id="PF19040">
    <property type="entry name" value="SGNH"/>
    <property type="match status" value="1"/>
</dbReference>
<name>A0A4Y3K7L8_CELUD</name>
<evidence type="ECO:0000313" key="2">
    <source>
        <dbReference type="EMBL" id="GEA80531.1"/>
    </source>
</evidence>
<dbReference type="InterPro" id="IPR043968">
    <property type="entry name" value="SGNH"/>
</dbReference>
<proteinExistence type="predicted"/>
<keyword evidence="3" id="KW-1185">Reference proteome</keyword>
<reference evidence="2 3" key="1">
    <citation type="submission" date="2019-06" db="EMBL/GenBank/DDBJ databases">
        <title>Whole genome shotgun sequence of Cellulomonas uda NBRC 3747.</title>
        <authorList>
            <person name="Hosoyama A."/>
            <person name="Uohara A."/>
            <person name="Ohji S."/>
            <person name="Ichikawa N."/>
        </authorList>
    </citation>
    <scope>NUCLEOTIDE SEQUENCE [LARGE SCALE GENOMIC DNA]</scope>
    <source>
        <strain evidence="2 3">NBRC 3747</strain>
    </source>
</reference>
<sequence>MDVAIEPDPLAEAAADDASGLVSVLDLDHVLCWDGRCHDVVGGAIVYFDHGHLTRTFAQSLRPEVEAAVADRIRGSDRG</sequence>
<protein>
    <recommendedName>
        <fullName evidence="1">SGNH domain-containing protein</fullName>
    </recommendedName>
</protein>
<evidence type="ECO:0000313" key="3">
    <source>
        <dbReference type="Proteomes" id="UP000315842"/>
    </source>
</evidence>
<dbReference type="EMBL" id="BJLP01000012">
    <property type="protein sequence ID" value="GEA80531.1"/>
    <property type="molecule type" value="Genomic_DNA"/>
</dbReference>
<comment type="caution">
    <text evidence="2">The sequence shown here is derived from an EMBL/GenBank/DDBJ whole genome shotgun (WGS) entry which is preliminary data.</text>
</comment>
<organism evidence="2 3">
    <name type="scientific">Cellulomonas uda</name>
    <dbReference type="NCBI Taxonomy" id="1714"/>
    <lineage>
        <taxon>Bacteria</taxon>
        <taxon>Bacillati</taxon>
        <taxon>Actinomycetota</taxon>
        <taxon>Actinomycetes</taxon>
        <taxon>Micrococcales</taxon>
        <taxon>Cellulomonadaceae</taxon>
        <taxon>Cellulomonas</taxon>
    </lineage>
</organism>
<accession>A0A4Y3K7L8</accession>
<feature type="domain" description="SGNH" evidence="1">
    <location>
        <begin position="11"/>
        <end position="66"/>
    </location>
</feature>
<evidence type="ECO:0000259" key="1">
    <source>
        <dbReference type="Pfam" id="PF19040"/>
    </source>
</evidence>
<dbReference type="RefSeq" id="WP_141319214.1">
    <property type="nucleotide sequence ID" value="NZ_BJLP01000012.1"/>
</dbReference>
<gene>
    <name evidence="2" type="ORF">CUD01_09750</name>
</gene>
<dbReference type="AlphaFoldDB" id="A0A4Y3K7L8"/>
<dbReference type="Proteomes" id="UP000315842">
    <property type="component" value="Unassembled WGS sequence"/>
</dbReference>